<protein>
    <submittedName>
        <fullName evidence="1">Uncharacterized protein</fullName>
    </submittedName>
</protein>
<proteinExistence type="predicted"/>
<evidence type="ECO:0000313" key="1">
    <source>
        <dbReference type="EMBL" id="JAH60678.1"/>
    </source>
</evidence>
<dbReference type="EMBL" id="GBXM01047899">
    <property type="protein sequence ID" value="JAH60678.1"/>
    <property type="molecule type" value="Transcribed_RNA"/>
</dbReference>
<name>A0A0E9U6T4_ANGAN</name>
<dbReference type="AlphaFoldDB" id="A0A0E9U6T4"/>
<organism evidence="1">
    <name type="scientific">Anguilla anguilla</name>
    <name type="common">European freshwater eel</name>
    <name type="synonym">Muraena anguilla</name>
    <dbReference type="NCBI Taxonomy" id="7936"/>
    <lineage>
        <taxon>Eukaryota</taxon>
        <taxon>Metazoa</taxon>
        <taxon>Chordata</taxon>
        <taxon>Craniata</taxon>
        <taxon>Vertebrata</taxon>
        <taxon>Euteleostomi</taxon>
        <taxon>Actinopterygii</taxon>
        <taxon>Neopterygii</taxon>
        <taxon>Teleostei</taxon>
        <taxon>Anguilliformes</taxon>
        <taxon>Anguillidae</taxon>
        <taxon>Anguilla</taxon>
    </lineage>
</organism>
<reference evidence="1" key="2">
    <citation type="journal article" date="2015" name="Fish Shellfish Immunol.">
        <title>Early steps in the European eel (Anguilla anguilla)-Vibrio vulnificus interaction in the gills: Role of the RtxA13 toxin.</title>
        <authorList>
            <person name="Callol A."/>
            <person name="Pajuelo D."/>
            <person name="Ebbesson L."/>
            <person name="Teles M."/>
            <person name="MacKenzie S."/>
            <person name="Amaro C."/>
        </authorList>
    </citation>
    <scope>NUCLEOTIDE SEQUENCE</scope>
</reference>
<sequence>MFLYGPRAVRNECRHIGLFKKIFLLL</sequence>
<accession>A0A0E9U6T4</accession>
<reference evidence="1" key="1">
    <citation type="submission" date="2014-11" db="EMBL/GenBank/DDBJ databases">
        <authorList>
            <person name="Amaro Gonzalez C."/>
        </authorList>
    </citation>
    <scope>NUCLEOTIDE SEQUENCE</scope>
</reference>